<dbReference type="GeneTree" id="ENSGT00940000165984"/>
<dbReference type="SUPFAM" id="SSF64268">
    <property type="entry name" value="PX domain"/>
    <property type="match status" value="1"/>
</dbReference>
<dbReference type="KEGG" id="cmk:103185050"/>
<keyword evidence="2" id="KW-0813">Transport</keyword>
<dbReference type="PANTHER" id="PTHR45850">
    <property type="entry name" value="SORTING NEXIN FAMILY MEMBER"/>
    <property type="match status" value="1"/>
</dbReference>
<feature type="domain" description="PX" evidence="3">
    <location>
        <begin position="1"/>
        <end position="147"/>
    </location>
</feature>
<dbReference type="GO" id="GO:0015031">
    <property type="term" value="P:protein transport"/>
    <property type="evidence" value="ECO:0007669"/>
    <property type="project" value="UniProtKB-KW"/>
</dbReference>
<dbReference type="Ensembl" id="ENSCMIT00000032728.1">
    <property type="protein sequence ID" value="ENSCMIP00000032238.1"/>
    <property type="gene ID" value="ENSCMIG00000013774.1"/>
</dbReference>
<comment type="similarity">
    <text evidence="1">Belongs to the sorting nexin family.</text>
</comment>
<reference evidence="5" key="3">
    <citation type="journal article" date="2014" name="Nature">
        <title>Elephant shark genome provides unique insights into gnathostome evolution.</title>
        <authorList>
            <consortium name="International Elephant Shark Genome Sequencing Consortium"/>
            <person name="Venkatesh B."/>
            <person name="Lee A.P."/>
            <person name="Ravi V."/>
            <person name="Maurya A.K."/>
            <person name="Lian M.M."/>
            <person name="Swann J.B."/>
            <person name="Ohta Y."/>
            <person name="Flajnik M.F."/>
            <person name="Sutoh Y."/>
            <person name="Kasahara M."/>
            <person name="Hoon S."/>
            <person name="Gangu V."/>
            <person name="Roy S.W."/>
            <person name="Irimia M."/>
            <person name="Korzh V."/>
            <person name="Kondrychyn I."/>
            <person name="Lim Z.W."/>
            <person name="Tay B.H."/>
            <person name="Tohari S."/>
            <person name="Kong K.W."/>
            <person name="Ho S."/>
            <person name="Lorente-Galdos B."/>
            <person name="Quilez J."/>
            <person name="Marques-Bonet T."/>
            <person name="Raney B.J."/>
            <person name="Ingham P.W."/>
            <person name="Tay A."/>
            <person name="Hillier L.W."/>
            <person name="Minx P."/>
            <person name="Boehm T."/>
            <person name="Wilson R.K."/>
            <person name="Brenner S."/>
            <person name="Warren W.C."/>
        </authorList>
    </citation>
    <scope>NUCLEOTIDE SEQUENCE [LARGE SCALE GENOMIC DNA]</scope>
</reference>
<dbReference type="InterPro" id="IPR001683">
    <property type="entry name" value="PX_dom"/>
</dbReference>
<dbReference type="Proteomes" id="UP000314986">
    <property type="component" value="Unassembled WGS sequence"/>
</dbReference>
<dbReference type="Gene3D" id="3.30.1520.10">
    <property type="entry name" value="Phox-like domain"/>
    <property type="match status" value="1"/>
</dbReference>
<reference evidence="5" key="2">
    <citation type="journal article" date="2007" name="PLoS Biol.">
        <title>Survey sequencing and comparative analysis of the elephant shark (Callorhinchus milii) genome.</title>
        <authorList>
            <person name="Venkatesh B."/>
            <person name="Kirkness E.F."/>
            <person name="Loh Y.H."/>
            <person name="Halpern A.L."/>
            <person name="Lee A.P."/>
            <person name="Johnson J."/>
            <person name="Dandona N."/>
            <person name="Viswanathan L.D."/>
            <person name="Tay A."/>
            <person name="Venter J.C."/>
            <person name="Strausberg R.L."/>
            <person name="Brenner S."/>
        </authorList>
    </citation>
    <scope>NUCLEOTIDE SEQUENCE [LARGE SCALE GENOMIC DNA]</scope>
</reference>
<name>A0A4W3J1Z9_CALMI</name>
<dbReference type="InterPro" id="IPR027267">
    <property type="entry name" value="AH/BAR_dom_sf"/>
</dbReference>
<keyword evidence="2" id="KW-0653">Protein transport</keyword>
<dbReference type="Pfam" id="PF09325">
    <property type="entry name" value="Vps5"/>
    <property type="match status" value="1"/>
</dbReference>
<dbReference type="Pfam" id="PF00787">
    <property type="entry name" value="PX"/>
    <property type="match status" value="1"/>
</dbReference>
<evidence type="ECO:0000313" key="4">
    <source>
        <dbReference type="Ensembl" id="ENSCMIP00000032238.1"/>
    </source>
</evidence>
<dbReference type="InParanoid" id="A0A4W3J1Z9"/>
<evidence type="ECO:0000313" key="5">
    <source>
        <dbReference type="Proteomes" id="UP000314986"/>
    </source>
</evidence>
<organism evidence="4 5">
    <name type="scientific">Callorhinchus milii</name>
    <name type="common">Ghost shark</name>
    <dbReference type="NCBI Taxonomy" id="7868"/>
    <lineage>
        <taxon>Eukaryota</taxon>
        <taxon>Metazoa</taxon>
        <taxon>Chordata</taxon>
        <taxon>Craniata</taxon>
        <taxon>Vertebrata</taxon>
        <taxon>Chondrichthyes</taxon>
        <taxon>Holocephali</taxon>
        <taxon>Chimaeriformes</taxon>
        <taxon>Callorhinchidae</taxon>
        <taxon>Callorhinchus</taxon>
    </lineage>
</organism>
<dbReference type="PROSITE" id="PS50195">
    <property type="entry name" value="PX"/>
    <property type="match status" value="1"/>
</dbReference>
<dbReference type="PANTHER" id="PTHR45850:SF2">
    <property type="entry name" value="SORTING NEXIN-5-LIKE"/>
    <property type="match status" value="1"/>
</dbReference>
<dbReference type="AlphaFoldDB" id="A0A4W3J1Z9"/>
<reference evidence="4" key="5">
    <citation type="submission" date="2025-09" db="UniProtKB">
        <authorList>
            <consortium name="Ensembl"/>
        </authorList>
    </citation>
    <scope>IDENTIFICATION</scope>
</reference>
<dbReference type="InterPro" id="IPR015404">
    <property type="entry name" value="Vps5_C"/>
</dbReference>
<gene>
    <name evidence="4" type="primary">si:dkey-28n18.9</name>
</gene>
<evidence type="ECO:0000256" key="2">
    <source>
        <dbReference type="ARBA" id="ARBA00022927"/>
    </source>
</evidence>
<evidence type="ECO:0000256" key="1">
    <source>
        <dbReference type="ARBA" id="ARBA00010883"/>
    </source>
</evidence>
<dbReference type="InterPro" id="IPR036871">
    <property type="entry name" value="PX_dom_sf"/>
</dbReference>
<keyword evidence="5" id="KW-1185">Reference proteome</keyword>
<reference evidence="4" key="4">
    <citation type="submission" date="2025-08" db="UniProtKB">
        <authorList>
            <consortium name="Ensembl"/>
        </authorList>
    </citation>
    <scope>IDENTIFICATION</scope>
</reference>
<dbReference type="GO" id="GO:0035091">
    <property type="term" value="F:phosphatidylinositol binding"/>
    <property type="evidence" value="ECO:0007669"/>
    <property type="project" value="InterPro"/>
</dbReference>
<dbReference type="STRING" id="7868.ENSCMIP00000032238"/>
<dbReference type="OrthoDB" id="9976382at2759"/>
<proteinExistence type="inferred from homology"/>
<accession>A0A4W3J1Z9</accession>
<dbReference type="SUPFAM" id="SSF103657">
    <property type="entry name" value="BAR/IMD domain-like"/>
    <property type="match status" value="1"/>
</dbReference>
<dbReference type="Gene3D" id="1.20.1270.60">
    <property type="entry name" value="Arfaptin homology (AH) domain/BAR domain"/>
    <property type="match status" value="1"/>
</dbReference>
<sequence length="378" mass="43552">MESDEAAGAQSHTDPVFTVNITHAIKDGDSLTYLVKSTQVSDKVEYEVQHPFEDFQWLQHTLLTQEGIPGLAGVIFPPIPVKPGTTVANAEAKAKKYLGIRSQSLMGDDWHKYCYALEKYLQQVNVHPILRKNPTLLNFLTKKEPPMKGKPRKGIFNKLTQVVEEILKEHHKDIDDYFQAERESNYVLTAFTKSLTEKCLEMIHSEQRMAVACGHFSTALHIGSGHEADPNDYAVTKMCIKLSEAIDTLKRNFERVAKNNMNTLGCHLELYSRFQDAEKEMLFRRTCKLIEVENANRCVEKAKHHKKAQAEEVKRIVEREYEDISEMAKKEIQNYHQNRVREYREALVCLTECQLRTARETHTLLTKQLAELSQRFTD</sequence>
<dbReference type="OMA" id="VQWCEKQ"/>
<dbReference type="GeneID" id="103185050"/>
<reference evidence="5" key="1">
    <citation type="journal article" date="2006" name="Science">
        <title>Ancient noncoding elements conserved in the human genome.</title>
        <authorList>
            <person name="Venkatesh B."/>
            <person name="Kirkness E.F."/>
            <person name="Loh Y.H."/>
            <person name="Halpern A.L."/>
            <person name="Lee A.P."/>
            <person name="Johnson J."/>
            <person name="Dandona N."/>
            <person name="Viswanathan L.D."/>
            <person name="Tay A."/>
            <person name="Venter J.C."/>
            <person name="Strausberg R.L."/>
            <person name="Brenner S."/>
        </authorList>
    </citation>
    <scope>NUCLEOTIDE SEQUENCE [LARGE SCALE GENOMIC DNA]</scope>
</reference>
<protein>
    <submittedName>
        <fullName evidence="4">Sorting nexin-6-like</fullName>
    </submittedName>
</protein>
<evidence type="ECO:0000259" key="3">
    <source>
        <dbReference type="PROSITE" id="PS50195"/>
    </source>
</evidence>
<dbReference type="CDD" id="cd06093">
    <property type="entry name" value="PX_domain"/>
    <property type="match status" value="1"/>
</dbReference>